<sequence>MAIRTRIFSFVFVMIMSFMFLSGYSSAKIYKVGDSEGWTAKDDVYYAWANTDHKEFHVGDSLVFEYDPNINDVTHVSGALEYEFCDYSSPKAVYNTGHDVVTLTEPGFHYFITSNQAQCVLGQKLEVLVIHDPSRPVPPPPPPPSKILPVGNTYKVGDSEGWRVYDSDFYNRWSEEKQFHVGDSLLFEYVSNDVYEIMGDLEFMTCDPTSPVAVHKTGHDLVRLTEPGVRYFITSHSGYCEAGLRLRVMVGPQPKAVTFPNFPKKVDLSAMERLNNWLKTSNPIINQLGAICCLFLLSR</sequence>
<dbReference type="PROSITE" id="PS51485">
    <property type="entry name" value="PHYTOCYANIN"/>
    <property type="match status" value="2"/>
</dbReference>
<feature type="signal peptide" evidence="3">
    <location>
        <begin position="1"/>
        <end position="27"/>
    </location>
</feature>
<comment type="caution">
    <text evidence="5">The sequence shown here is derived from an EMBL/GenBank/DDBJ whole genome shotgun (WGS) entry which is preliminary data.</text>
</comment>
<evidence type="ECO:0000313" key="5">
    <source>
        <dbReference type="EMBL" id="KAG2317614.1"/>
    </source>
</evidence>
<gene>
    <name evidence="5" type="ORF">Bca52824_020736</name>
</gene>
<evidence type="ECO:0000256" key="1">
    <source>
        <dbReference type="ARBA" id="ARBA00023157"/>
    </source>
</evidence>
<feature type="domain" description="Phytocyanin" evidence="4">
    <location>
        <begin position="28"/>
        <end position="131"/>
    </location>
</feature>
<name>A0A8X7VU77_BRACI</name>
<feature type="domain" description="Phytocyanin" evidence="4">
    <location>
        <begin position="152"/>
        <end position="252"/>
    </location>
</feature>
<evidence type="ECO:0000259" key="4">
    <source>
        <dbReference type="PROSITE" id="PS51485"/>
    </source>
</evidence>
<keyword evidence="3" id="KW-0732">Signal</keyword>
<protein>
    <recommendedName>
        <fullName evidence="4">Phytocyanin domain-containing protein</fullName>
    </recommendedName>
</protein>
<dbReference type="AlphaFoldDB" id="A0A8X7VU77"/>
<dbReference type="Proteomes" id="UP000886595">
    <property type="component" value="Unassembled WGS sequence"/>
</dbReference>
<dbReference type="FunFam" id="2.60.40.420:FF:000034">
    <property type="entry name" value="Cupredoxin superfamily protein"/>
    <property type="match status" value="2"/>
</dbReference>
<dbReference type="Gene3D" id="2.60.40.420">
    <property type="entry name" value="Cupredoxins - blue copper proteins"/>
    <property type="match status" value="2"/>
</dbReference>
<dbReference type="GO" id="GO:0005886">
    <property type="term" value="C:plasma membrane"/>
    <property type="evidence" value="ECO:0007669"/>
    <property type="project" value="TreeGrafter"/>
</dbReference>
<dbReference type="InterPro" id="IPR003245">
    <property type="entry name" value="Phytocyanin_dom"/>
</dbReference>
<evidence type="ECO:0000256" key="2">
    <source>
        <dbReference type="ARBA" id="ARBA00023180"/>
    </source>
</evidence>
<evidence type="ECO:0000256" key="3">
    <source>
        <dbReference type="SAM" id="SignalP"/>
    </source>
</evidence>
<dbReference type="EMBL" id="JAAMPC010000004">
    <property type="protein sequence ID" value="KAG2317614.1"/>
    <property type="molecule type" value="Genomic_DNA"/>
</dbReference>
<evidence type="ECO:0000313" key="6">
    <source>
        <dbReference type="Proteomes" id="UP000886595"/>
    </source>
</evidence>
<dbReference type="InterPro" id="IPR008972">
    <property type="entry name" value="Cupredoxin"/>
</dbReference>
<dbReference type="PANTHER" id="PTHR33021:SF381">
    <property type="entry name" value="PHYTOCYANIN DOMAIN-CONTAINING PROTEIN"/>
    <property type="match status" value="1"/>
</dbReference>
<proteinExistence type="predicted"/>
<dbReference type="SUPFAM" id="SSF49503">
    <property type="entry name" value="Cupredoxins"/>
    <property type="match status" value="2"/>
</dbReference>
<feature type="chain" id="PRO_5036458439" description="Phytocyanin domain-containing protein" evidence="3">
    <location>
        <begin position="28"/>
        <end position="299"/>
    </location>
</feature>
<reference evidence="5 6" key="1">
    <citation type="submission" date="2020-02" db="EMBL/GenBank/DDBJ databases">
        <authorList>
            <person name="Ma Q."/>
            <person name="Huang Y."/>
            <person name="Song X."/>
            <person name="Pei D."/>
        </authorList>
    </citation>
    <scope>NUCLEOTIDE SEQUENCE [LARGE SCALE GENOMIC DNA]</scope>
    <source>
        <strain evidence="5">Sxm20200214</strain>
        <tissue evidence="5">Leaf</tissue>
    </source>
</reference>
<keyword evidence="1" id="KW-1015">Disulfide bond</keyword>
<dbReference type="OrthoDB" id="687943at2759"/>
<dbReference type="Pfam" id="PF02298">
    <property type="entry name" value="Cu_bind_like"/>
    <property type="match status" value="2"/>
</dbReference>
<keyword evidence="2" id="KW-0325">Glycoprotein</keyword>
<dbReference type="GO" id="GO:0009055">
    <property type="term" value="F:electron transfer activity"/>
    <property type="evidence" value="ECO:0007669"/>
    <property type="project" value="InterPro"/>
</dbReference>
<organism evidence="5 6">
    <name type="scientific">Brassica carinata</name>
    <name type="common">Ethiopian mustard</name>
    <name type="synonym">Abyssinian cabbage</name>
    <dbReference type="NCBI Taxonomy" id="52824"/>
    <lineage>
        <taxon>Eukaryota</taxon>
        <taxon>Viridiplantae</taxon>
        <taxon>Streptophyta</taxon>
        <taxon>Embryophyta</taxon>
        <taxon>Tracheophyta</taxon>
        <taxon>Spermatophyta</taxon>
        <taxon>Magnoliopsida</taxon>
        <taxon>eudicotyledons</taxon>
        <taxon>Gunneridae</taxon>
        <taxon>Pentapetalae</taxon>
        <taxon>rosids</taxon>
        <taxon>malvids</taxon>
        <taxon>Brassicales</taxon>
        <taxon>Brassicaceae</taxon>
        <taxon>Brassiceae</taxon>
        <taxon>Brassica</taxon>
    </lineage>
</organism>
<dbReference type="PANTHER" id="PTHR33021">
    <property type="entry name" value="BLUE COPPER PROTEIN"/>
    <property type="match status" value="1"/>
</dbReference>
<dbReference type="InterPro" id="IPR039391">
    <property type="entry name" value="Phytocyanin-like"/>
</dbReference>
<keyword evidence="6" id="KW-1185">Reference proteome</keyword>
<accession>A0A8X7VU77</accession>